<reference evidence="1 2" key="1">
    <citation type="submission" date="2019-03" db="EMBL/GenBank/DDBJ databases">
        <title>Bradyrhizobium strains diversity isolated from Chamaecrista fasciculata.</title>
        <authorList>
            <person name="Urquiaga M.C.O."/>
            <person name="Hungria M."/>
            <person name="Delamuta J.R.M."/>
        </authorList>
    </citation>
    <scope>NUCLEOTIDE SEQUENCE [LARGE SCALE GENOMIC DNA]</scope>
    <source>
        <strain evidence="1 2">CNPSo 3424</strain>
    </source>
</reference>
<proteinExistence type="predicted"/>
<organism evidence="1 2">
    <name type="scientific">Bradyrhizobium frederickii</name>
    <dbReference type="NCBI Taxonomy" id="2560054"/>
    <lineage>
        <taxon>Bacteria</taxon>
        <taxon>Pseudomonadati</taxon>
        <taxon>Pseudomonadota</taxon>
        <taxon>Alphaproteobacteria</taxon>
        <taxon>Hyphomicrobiales</taxon>
        <taxon>Nitrobacteraceae</taxon>
        <taxon>Bradyrhizobium</taxon>
    </lineage>
</organism>
<dbReference type="AlphaFoldDB" id="A0A4Y9L499"/>
<gene>
    <name evidence="1" type="ORF">E4K66_21900</name>
</gene>
<evidence type="ECO:0000313" key="1">
    <source>
        <dbReference type="EMBL" id="TFV36873.1"/>
    </source>
</evidence>
<comment type="caution">
    <text evidence="1">The sequence shown here is derived from an EMBL/GenBank/DDBJ whole genome shotgun (WGS) entry which is preliminary data.</text>
</comment>
<accession>A0A4Y9L499</accession>
<dbReference type="Proteomes" id="UP000298225">
    <property type="component" value="Unassembled WGS sequence"/>
</dbReference>
<evidence type="ECO:0000313" key="2">
    <source>
        <dbReference type="Proteomes" id="UP000298225"/>
    </source>
</evidence>
<sequence length="62" mass="6851">MEVDSISGEAVWTGVTGTRAALQRDGFMIAPNAPAHCPAKWLDDRGYLDAKLARRHSRPWSL</sequence>
<dbReference type="EMBL" id="SPQU01000010">
    <property type="protein sequence ID" value="TFV36873.1"/>
    <property type="molecule type" value="Genomic_DNA"/>
</dbReference>
<name>A0A4Y9L499_9BRAD</name>
<dbReference type="OrthoDB" id="8244050at2"/>
<protein>
    <submittedName>
        <fullName evidence="1">Uncharacterized protein</fullName>
    </submittedName>
</protein>
<keyword evidence="2" id="KW-1185">Reference proteome</keyword>